<gene>
    <name evidence="1" type="ORF">CI109_103294</name>
</gene>
<reference evidence="1" key="1">
    <citation type="submission" date="2017-08" db="EMBL/GenBank/DDBJ databases">
        <authorList>
            <person name="Cuomo C."/>
            <person name="Billmyre B."/>
            <person name="Heitman J."/>
        </authorList>
    </citation>
    <scope>NUCLEOTIDE SEQUENCE</scope>
    <source>
        <strain evidence="1">CBS 12478</strain>
    </source>
</reference>
<evidence type="ECO:0000313" key="2">
    <source>
        <dbReference type="Proteomes" id="UP000322225"/>
    </source>
</evidence>
<name>A0AAJ8LKP4_9TREE</name>
<keyword evidence="2" id="KW-1185">Reference proteome</keyword>
<organism evidence="1 2">
    <name type="scientific">Kwoniella shandongensis</name>
    <dbReference type="NCBI Taxonomy" id="1734106"/>
    <lineage>
        <taxon>Eukaryota</taxon>
        <taxon>Fungi</taxon>
        <taxon>Dikarya</taxon>
        <taxon>Basidiomycota</taxon>
        <taxon>Agaricomycotina</taxon>
        <taxon>Tremellomycetes</taxon>
        <taxon>Tremellales</taxon>
        <taxon>Cryptococcaceae</taxon>
        <taxon>Kwoniella</taxon>
    </lineage>
</organism>
<dbReference type="RefSeq" id="XP_031858511.2">
    <property type="nucleotide sequence ID" value="XM_032007157.2"/>
</dbReference>
<dbReference type="AlphaFoldDB" id="A0AAJ8LKP4"/>
<dbReference type="GeneID" id="43591325"/>
<dbReference type="KEGG" id="ksn:43591325"/>
<protein>
    <submittedName>
        <fullName evidence="1">Uncharacterized protein</fullName>
    </submittedName>
</protein>
<dbReference type="Proteomes" id="UP000322225">
    <property type="component" value="Chromosome 5"/>
</dbReference>
<dbReference type="EMBL" id="CP144055">
    <property type="protein sequence ID" value="WWD18839.1"/>
    <property type="molecule type" value="Genomic_DNA"/>
</dbReference>
<proteinExistence type="predicted"/>
<sequence>MGPCTLTNTSTRSHTYSYSYKLTTTHLPYSDSNSYPSSNPALLLRLESKVLKMSSSTINADLDNIAAMEPNSATPRVAGCEHIPKRIFTFCTTHAIAKCLRVS</sequence>
<evidence type="ECO:0000313" key="1">
    <source>
        <dbReference type="EMBL" id="WWD18839.1"/>
    </source>
</evidence>
<reference evidence="1" key="2">
    <citation type="submission" date="2024-01" db="EMBL/GenBank/DDBJ databases">
        <title>Comparative genomics of Cryptococcus and Kwoniella reveals pathogenesis evolution and contrasting modes of karyotype evolution via chromosome fusion or intercentromeric recombination.</title>
        <authorList>
            <person name="Coelho M.A."/>
            <person name="David-Palma M."/>
            <person name="Shea T."/>
            <person name="Bowers K."/>
            <person name="McGinley-Smith S."/>
            <person name="Mohammad A.W."/>
            <person name="Gnirke A."/>
            <person name="Yurkov A.M."/>
            <person name="Nowrousian M."/>
            <person name="Sun S."/>
            <person name="Cuomo C.A."/>
            <person name="Heitman J."/>
        </authorList>
    </citation>
    <scope>NUCLEOTIDE SEQUENCE</scope>
    <source>
        <strain evidence="1">CBS 12478</strain>
    </source>
</reference>
<accession>A0AAJ8LKP4</accession>